<keyword evidence="4" id="KW-1185">Reference proteome</keyword>
<feature type="region of interest" description="Disordered" evidence="2">
    <location>
        <begin position="619"/>
        <end position="648"/>
    </location>
</feature>
<dbReference type="OrthoDB" id="19232at2759"/>
<reference evidence="4" key="1">
    <citation type="journal article" date="2010" name="Nature">
        <title>The Amphimedon queenslandica genome and the evolution of animal complexity.</title>
        <authorList>
            <person name="Srivastava M."/>
            <person name="Simakov O."/>
            <person name="Chapman J."/>
            <person name="Fahey B."/>
            <person name="Gauthier M.E."/>
            <person name="Mitros T."/>
            <person name="Richards G.S."/>
            <person name="Conaco C."/>
            <person name="Dacre M."/>
            <person name="Hellsten U."/>
            <person name="Larroux C."/>
            <person name="Putnam N.H."/>
            <person name="Stanke M."/>
            <person name="Adamska M."/>
            <person name="Darling A."/>
            <person name="Degnan S.M."/>
            <person name="Oakley T.H."/>
            <person name="Plachetzki D.C."/>
            <person name="Zhai Y."/>
            <person name="Adamski M."/>
            <person name="Calcino A."/>
            <person name="Cummins S.F."/>
            <person name="Goodstein D.M."/>
            <person name="Harris C."/>
            <person name="Jackson D.J."/>
            <person name="Leys S.P."/>
            <person name="Shu S."/>
            <person name="Woodcroft B.J."/>
            <person name="Vervoort M."/>
            <person name="Kosik K.S."/>
            <person name="Manning G."/>
            <person name="Degnan B.M."/>
            <person name="Rokhsar D.S."/>
        </authorList>
    </citation>
    <scope>NUCLEOTIDE SEQUENCE [LARGE SCALE GENOMIC DNA]</scope>
</reference>
<dbReference type="KEGG" id="aqu:100637512"/>
<dbReference type="AlphaFoldDB" id="A0A1X7UCS1"/>
<dbReference type="SUPFAM" id="SSF48371">
    <property type="entry name" value="ARM repeat"/>
    <property type="match status" value="1"/>
</dbReference>
<dbReference type="Pfam" id="PF21052">
    <property type="entry name" value="EFR3_ARM"/>
    <property type="match status" value="1"/>
</dbReference>
<sequence>MSTGCCGVCCHKPRYKRLVDGLYPEDVQNEDPLTQDLDKLLYLAKSDPQSLDDVGEYLTQKLRRALSRDRRGHVCVSLKIMDKLLLEVRLEHLRLLAESYLNMIHELLTSNRHFFQNLAANSFVAYAERAEESPPYHRQYDFCIERFAAMSLLKREEDETIYKDSRLCGLRALRAVVQKIGPEGNNLWDSDHLNKIIPAYLINMEAHTPTRSLEEEAESDANCGILAETGEAGLKEIVTVASLTHANAILHPVLCHFDLNSVWINKSQFATDTFVLIIQTMQPQVRYLAIQCLLAHLDSKTSTEYQLKNGILNVLSSCVGVATDGSIGPSVLDVFRTLVKHLRKSIEESTSVQDQEKIFYETTVRIVGEFASVLPDYHNPDILNLIFSYMPLEGDGNIRALRACNEKEVKLISLLVQCLCVVADSSHPTVLESTLPESLLVSLSQLFGIERADIQLNVMHLWHKMIDHNENKTKVPFDTKWTSIGEHGLVLGNAPLRFRHSARKVVFPKLLELAHGLFASTEEHVKAFYTLLLLFTLELTPTGIKEILILIVELEDLATSSQTELAIKHINAIHACIAGCLHIVSIISEDENLKSYIGKVIELRRKSYKHLLPEVALGEEGAESSEAGFQLADDDDDDDEDKKKDDSPPYFNLIEKGFVSHPNELARNSSTLRGGDYSAFAGDHSRSFRSYSLDHSQEQESGTVITFEDLKEESLDPSSETPPSTTNKTDLIPSFEEMIGQVQTSSVKEEVANILQSASPGLTVSIEPGSYDADLGFL</sequence>
<accession>A0A1X7UCS1</accession>
<dbReference type="InterPro" id="IPR016024">
    <property type="entry name" value="ARM-type_fold"/>
</dbReference>
<dbReference type="Proteomes" id="UP000007879">
    <property type="component" value="Unassembled WGS sequence"/>
</dbReference>
<dbReference type="InterPro" id="IPR049152">
    <property type="entry name" value="EFR3-like_ARM"/>
</dbReference>
<gene>
    <name evidence="3" type="primary">100637512</name>
</gene>
<evidence type="ECO:0000256" key="2">
    <source>
        <dbReference type="SAM" id="MobiDB-lite"/>
    </source>
</evidence>
<dbReference type="EnsemblMetazoa" id="XM_003388315.2">
    <property type="protein sequence ID" value="XP_003388363.1"/>
    <property type="gene ID" value="LOC100637512"/>
</dbReference>
<dbReference type="PANTHER" id="PTHR12444:SF8">
    <property type="entry name" value="PROTEIN EFR3 HOMOLOG CMP44E"/>
    <property type="match status" value="1"/>
</dbReference>
<evidence type="ECO:0000313" key="4">
    <source>
        <dbReference type="Proteomes" id="UP000007879"/>
    </source>
</evidence>
<protein>
    <submittedName>
        <fullName evidence="3">Uncharacterized protein</fullName>
    </submittedName>
</protein>
<dbReference type="EnsemblMetazoa" id="Aqu2.1.25567_001">
    <property type="protein sequence ID" value="Aqu2.1.25567_001"/>
    <property type="gene ID" value="Aqu2.1.25567"/>
</dbReference>
<dbReference type="InterPro" id="IPR051851">
    <property type="entry name" value="EFR3_Homologs"/>
</dbReference>
<dbReference type="InParanoid" id="A0A1X7UCS1"/>
<dbReference type="GO" id="GO:0072659">
    <property type="term" value="P:protein localization to plasma membrane"/>
    <property type="evidence" value="ECO:0007669"/>
    <property type="project" value="TreeGrafter"/>
</dbReference>
<dbReference type="STRING" id="400682.A0A1X7UCS1"/>
<reference evidence="3" key="2">
    <citation type="submission" date="2017-05" db="UniProtKB">
        <authorList>
            <consortium name="EnsemblMetazoa"/>
        </authorList>
    </citation>
    <scope>IDENTIFICATION</scope>
</reference>
<organism evidence="3">
    <name type="scientific">Amphimedon queenslandica</name>
    <name type="common">Sponge</name>
    <dbReference type="NCBI Taxonomy" id="400682"/>
    <lineage>
        <taxon>Eukaryota</taxon>
        <taxon>Metazoa</taxon>
        <taxon>Porifera</taxon>
        <taxon>Demospongiae</taxon>
        <taxon>Heteroscleromorpha</taxon>
        <taxon>Haplosclerida</taxon>
        <taxon>Niphatidae</taxon>
        <taxon>Amphimedon</taxon>
    </lineage>
</organism>
<evidence type="ECO:0000313" key="3">
    <source>
        <dbReference type="EnsemblMetazoa" id="Aqu2.1.25567_001"/>
    </source>
</evidence>
<dbReference type="GO" id="GO:0005886">
    <property type="term" value="C:plasma membrane"/>
    <property type="evidence" value="ECO:0007669"/>
    <property type="project" value="TreeGrafter"/>
</dbReference>
<comment type="similarity">
    <text evidence="1">Belongs to the EFR3 family.</text>
</comment>
<name>A0A1X7UCS1_AMPQE</name>
<dbReference type="eggNOG" id="KOG1877">
    <property type="taxonomic scope" value="Eukaryota"/>
</dbReference>
<dbReference type="OMA" id="PRGMNIP"/>
<proteinExistence type="inferred from homology"/>
<dbReference type="PANTHER" id="PTHR12444">
    <property type="entry name" value="PROTEIN EFR3 HOMOLOG CMP44E"/>
    <property type="match status" value="1"/>
</dbReference>
<evidence type="ECO:0000256" key="1">
    <source>
        <dbReference type="ARBA" id="ARBA00010216"/>
    </source>
</evidence>